<dbReference type="PANTHER" id="PTHR47366">
    <property type="entry name" value="TWO-ON-TWO HEMOGLOBIN-3"/>
    <property type="match status" value="1"/>
</dbReference>
<comment type="cofactor">
    <cofactor evidence="1">
        <name>heme</name>
        <dbReference type="ChEBI" id="CHEBI:30413"/>
    </cofactor>
</comment>
<sequence length="453" mass="48225">MDIQQHTFAVEVSWSDPAGTADPRGYTREHAVRAVLGPRDVERGLRAPEPLTGSAARAFHGDAEQWNPEQLLLAALAQCHALSYLHAAAEASLVVTALTVTGSAELRMEPGGGGRVTGAVLRPAVELADASRRAEADALHAVAAERCVIARSVDFPVTHEPVTPASQASRRPAASTTQTGSASGTASSTASSTADDQQLPTFSRRLGAPIATLAPVGKPPSQVTGLPARGQDEEARRRGAEHDQQTRQDGAPMADDDRRDDAQEAEAAPGPSGTTGGPGPSGPSGSSGSSGSSADLGYLPPPGGGSGPQPIRPTAPSRSAEPASGATPGGEQQSFYEAVGGHETFARIVEVFYEQVAEDPDFRALYPEEDLEPAKRRLLMFLEQYWGGPRTYQEERGHPRLRMRHMPFQVDAWARDTWLRYMRRAVDAVELSPLHDEILWDYLSRAAHSMVNS</sequence>
<dbReference type="InterPro" id="IPR001486">
    <property type="entry name" value="Hemoglobin_trunc"/>
</dbReference>
<proteinExistence type="inferred from homology"/>
<dbReference type="Gene3D" id="3.30.300.20">
    <property type="match status" value="1"/>
</dbReference>
<evidence type="ECO:0000256" key="7">
    <source>
        <dbReference type="SAM" id="MobiDB-lite"/>
    </source>
</evidence>
<accession>A0ABP6REQ5</accession>
<dbReference type="InterPro" id="IPR044203">
    <property type="entry name" value="GlbO/GLB3-like"/>
</dbReference>
<keyword evidence="3" id="KW-0349">Heme</keyword>
<dbReference type="InterPro" id="IPR003718">
    <property type="entry name" value="OsmC/Ohr_fam"/>
</dbReference>
<dbReference type="CDD" id="cd14771">
    <property type="entry name" value="TrHb2_Mt-trHbO-like_O"/>
    <property type="match status" value="1"/>
</dbReference>
<dbReference type="PANTHER" id="PTHR47366:SF1">
    <property type="entry name" value="TWO-ON-TWO HEMOGLOBIN-3"/>
    <property type="match status" value="1"/>
</dbReference>
<dbReference type="SUPFAM" id="SSF82784">
    <property type="entry name" value="OsmC-like"/>
    <property type="match status" value="1"/>
</dbReference>
<comment type="similarity">
    <text evidence="6">Belongs to the truncated hemoglobin family. Group II subfamily.</text>
</comment>
<dbReference type="InterPro" id="IPR012292">
    <property type="entry name" value="Globin/Proto"/>
</dbReference>
<evidence type="ECO:0000256" key="6">
    <source>
        <dbReference type="ARBA" id="ARBA00034496"/>
    </source>
</evidence>
<evidence type="ECO:0000256" key="2">
    <source>
        <dbReference type="ARBA" id="ARBA00022448"/>
    </source>
</evidence>
<name>A0ABP6REQ5_9MICC</name>
<evidence type="ECO:0000313" key="9">
    <source>
        <dbReference type="Proteomes" id="UP001501736"/>
    </source>
</evidence>
<reference evidence="9" key="1">
    <citation type="journal article" date="2019" name="Int. J. Syst. Evol. Microbiol.">
        <title>The Global Catalogue of Microorganisms (GCM) 10K type strain sequencing project: providing services to taxonomists for standard genome sequencing and annotation.</title>
        <authorList>
            <consortium name="The Broad Institute Genomics Platform"/>
            <consortium name="The Broad Institute Genome Sequencing Center for Infectious Disease"/>
            <person name="Wu L."/>
            <person name="Ma J."/>
        </authorList>
    </citation>
    <scope>NUCLEOTIDE SEQUENCE [LARGE SCALE GENOMIC DNA]</scope>
    <source>
        <strain evidence="9">JCM 11483</strain>
    </source>
</reference>
<evidence type="ECO:0000313" key="8">
    <source>
        <dbReference type="EMBL" id="GAA3283562.1"/>
    </source>
</evidence>
<dbReference type="InterPro" id="IPR036102">
    <property type="entry name" value="OsmC/Ohrsf"/>
</dbReference>
<dbReference type="InterPro" id="IPR009050">
    <property type="entry name" value="Globin-like_sf"/>
</dbReference>
<dbReference type="Gene3D" id="1.10.490.10">
    <property type="entry name" value="Globins"/>
    <property type="match status" value="1"/>
</dbReference>
<dbReference type="Pfam" id="PF01152">
    <property type="entry name" value="Bac_globin"/>
    <property type="match status" value="1"/>
</dbReference>
<feature type="region of interest" description="Disordered" evidence="7">
    <location>
        <begin position="160"/>
        <end position="197"/>
    </location>
</feature>
<evidence type="ECO:0000256" key="1">
    <source>
        <dbReference type="ARBA" id="ARBA00001971"/>
    </source>
</evidence>
<evidence type="ECO:0000256" key="5">
    <source>
        <dbReference type="ARBA" id="ARBA00023004"/>
    </source>
</evidence>
<comment type="caution">
    <text evidence="8">The sequence shown here is derived from an EMBL/GenBank/DDBJ whole genome shotgun (WGS) entry which is preliminary data.</text>
</comment>
<feature type="region of interest" description="Disordered" evidence="7">
    <location>
        <begin position="212"/>
        <end position="333"/>
    </location>
</feature>
<evidence type="ECO:0008006" key="10">
    <source>
        <dbReference type="Google" id="ProtNLM"/>
    </source>
</evidence>
<dbReference type="Proteomes" id="UP001501736">
    <property type="component" value="Unassembled WGS sequence"/>
</dbReference>
<feature type="compositionally biased region" description="Basic and acidic residues" evidence="7">
    <location>
        <begin position="230"/>
        <end position="246"/>
    </location>
</feature>
<dbReference type="Pfam" id="PF02566">
    <property type="entry name" value="OsmC"/>
    <property type="match status" value="1"/>
</dbReference>
<gene>
    <name evidence="8" type="ORF">GCM10020260_12540</name>
</gene>
<feature type="compositionally biased region" description="Low complexity" evidence="7">
    <location>
        <begin position="283"/>
        <end position="293"/>
    </location>
</feature>
<evidence type="ECO:0000256" key="3">
    <source>
        <dbReference type="ARBA" id="ARBA00022617"/>
    </source>
</evidence>
<dbReference type="InterPro" id="IPR019795">
    <property type="entry name" value="Globin_bac-like_CS"/>
</dbReference>
<keyword evidence="4" id="KW-0479">Metal-binding</keyword>
<keyword evidence="9" id="KW-1185">Reference proteome</keyword>
<dbReference type="PROSITE" id="PS01213">
    <property type="entry name" value="GLOBIN_FAM_2"/>
    <property type="match status" value="1"/>
</dbReference>
<keyword evidence="2" id="KW-0813">Transport</keyword>
<evidence type="ECO:0000256" key="4">
    <source>
        <dbReference type="ARBA" id="ARBA00022723"/>
    </source>
</evidence>
<organism evidence="8 9">
    <name type="scientific">Nesterenkonia halobia</name>
    <dbReference type="NCBI Taxonomy" id="37922"/>
    <lineage>
        <taxon>Bacteria</taxon>
        <taxon>Bacillati</taxon>
        <taxon>Actinomycetota</taxon>
        <taxon>Actinomycetes</taxon>
        <taxon>Micrococcales</taxon>
        <taxon>Micrococcaceae</taxon>
        <taxon>Nesterenkonia</taxon>
    </lineage>
</organism>
<dbReference type="InterPro" id="IPR015946">
    <property type="entry name" value="KH_dom-like_a/b"/>
</dbReference>
<protein>
    <recommendedName>
        <fullName evidence="10">Hemoglobin</fullName>
    </recommendedName>
</protein>
<dbReference type="EMBL" id="BAAAYG010000004">
    <property type="protein sequence ID" value="GAA3283562.1"/>
    <property type="molecule type" value="Genomic_DNA"/>
</dbReference>
<dbReference type="SUPFAM" id="SSF46458">
    <property type="entry name" value="Globin-like"/>
    <property type="match status" value="1"/>
</dbReference>
<keyword evidence="5" id="KW-0408">Iron</keyword>
<feature type="compositionally biased region" description="Low complexity" evidence="7">
    <location>
        <begin position="163"/>
        <end position="194"/>
    </location>
</feature>